<feature type="region of interest" description="Disordered" evidence="1">
    <location>
        <begin position="52"/>
        <end position="77"/>
    </location>
</feature>
<sequence>MCVRKEDQTSFEPVRPARHSNCILVFIRLFFRIVLKEVSRMLANVGTFRLQPARSTGSDSGADISPSEPQARSRCAKLGDDERSLVQPFGTRYLDCTLHST</sequence>
<evidence type="ECO:0000313" key="3">
    <source>
        <dbReference type="Proteomes" id="UP000661280"/>
    </source>
</evidence>
<name>A0A7R7WE64_ASPKA</name>
<gene>
    <name evidence="2" type="ORF">AKAW2_51664A</name>
</gene>
<evidence type="ECO:0000313" key="2">
    <source>
        <dbReference type="EMBL" id="BCS01323.1"/>
    </source>
</evidence>
<dbReference type="RefSeq" id="XP_041545085.1">
    <property type="nucleotide sequence ID" value="XM_041691618.1"/>
</dbReference>
<reference evidence="2" key="2">
    <citation type="submission" date="2021-02" db="EMBL/GenBank/DDBJ databases">
        <title>Aspergillus luchuensis mut. kawachii IFO 4304 genome sequence.</title>
        <authorList>
            <person name="Mori K."/>
            <person name="Kadooka C."/>
            <person name="Goto M."/>
            <person name="Futagami T."/>
        </authorList>
    </citation>
    <scope>NUCLEOTIDE SEQUENCE</scope>
    <source>
        <strain evidence="2">IFO 4308</strain>
    </source>
</reference>
<protein>
    <submittedName>
        <fullName evidence="2">Uncharacterized protein</fullName>
    </submittedName>
</protein>
<proteinExistence type="predicted"/>
<reference evidence="2" key="1">
    <citation type="submission" date="2021-01" db="EMBL/GenBank/DDBJ databases">
        <authorList>
            <consortium name="Aspergillus luchuensis mut. kawachii IFO 4304 genome sequencing consortium"/>
            <person name="Kazuki M."/>
            <person name="Futagami T."/>
        </authorList>
    </citation>
    <scope>NUCLEOTIDE SEQUENCE</scope>
    <source>
        <strain evidence="2">IFO 4308</strain>
    </source>
</reference>
<dbReference type="KEGG" id="aluc:AKAW2_51664A"/>
<dbReference type="EMBL" id="AP024429">
    <property type="protein sequence ID" value="BCS01323.1"/>
    <property type="molecule type" value="Genomic_DNA"/>
</dbReference>
<evidence type="ECO:0000256" key="1">
    <source>
        <dbReference type="SAM" id="MobiDB-lite"/>
    </source>
</evidence>
<accession>A0A7R7WE64</accession>
<dbReference type="GeneID" id="64962644"/>
<dbReference type="Proteomes" id="UP000661280">
    <property type="component" value="Chromosome 5"/>
</dbReference>
<keyword evidence="3" id="KW-1185">Reference proteome</keyword>
<dbReference type="AlphaFoldDB" id="A0A7R7WE64"/>
<organism evidence="2 3">
    <name type="scientific">Aspergillus kawachii</name>
    <name type="common">White koji mold</name>
    <name type="synonym">Aspergillus awamori var. kawachi</name>
    <dbReference type="NCBI Taxonomy" id="1069201"/>
    <lineage>
        <taxon>Eukaryota</taxon>
        <taxon>Fungi</taxon>
        <taxon>Dikarya</taxon>
        <taxon>Ascomycota</taxon>
        <taxon>Pezizomycotina</taxon>
        <taxon>Eurotiomycetes</taxon>
        <taxon>Eurotiomycetidae</taxon>
        <taxon>Eurotiales</taxon>
        <taxon>Aspergillaceae</taxon>
        <taxon>Aspergillus</taxon>
        <taxon>Aspergillus subgen. Circumdati</taxon>
    </lineage>
</organism>